<accession>A0ABU1J069</accession>
<keyword evidence="3" id="KW-1185">Reference proteome</keyword>
<keyword evidence="2" id="KW-0378">Hydrolase</keyword>
<gene>
    <name evidence="2" type="ORF">JOC58_002802</name>
</gene>
<dbReference type="Proteomes" id="UP001185028">
    <property type="component" value="Unassembled WGS sequence"/>
</dbReference>
<reference evidence="2 3" key="1">
    <citation type="submission" date="2023-07" db="EMBL/GenBank/DDBJ databases">
        <title>Genomic Encyclopedia of Type Strains, Phase IV (KMG-IV): sequencing the most valuable type-strain genomes for metagenomic binning, comparative biology and taxonomic classification.</title>
        <authorList>
            <person name="Goeker M."/>
        </authorList>
    </citation>
    <scope>NUCLEOTIDE SEQUENCE [LARGE SCALE GENOMIC DNA]</scope>
    <source>
        <strain evidence="2 3">DSM 22170</strain>
    </source>
</reference>
<dbReference type="InterPro" id="IPR005135">
    <property type="entry name" value="Endo/exonuclease/phosphatase"/>
</dbReference>
<proteinExistence type="predicted"/>
<dbReference type="GO" id="GO:0016787">
    <property type="term" value="F:hydrolase activity"/>
    <property type="evidence" value="ECO:0007669"/>
    <property type="project" value="UniProtKB-KW"/>
</dbReference>
<dbReference type="PANTHER" id="PTHR14859">
    <property type="entry name" value="CALCOFLUOR WHITE HYPERSENSITIVE PROTEIN PRECURSOR"/>
    <property type="match status" value="1"/>
</dbReference>
<dbReference type="SUPFAM" id="SSF56219">
    <property type="entry name" value="DNase I-like"/>
    <property type="match status" value="1"/>
</dbReference>
<organism evidence="2 3">
    <name type="scientific">Paenibacillus hunanensis</name>
    <dbReference type="NCBI Taxonomy" id="539262"/>
    <lineage>
        <taxon>Bacteria</taxon>
        <taxon>Bacillati</taxon>
        <taxon>Bacillota</taxon>
        <taxon>Bacilli</taxon>
        <taxon>Bacillales</taxon>
        <taxon>Paenibacillaceae</taxon>
        <taxon>Paenibacillus</taxon>
    </lineage>
</organism>
<protein>
    <submittedName>
        <fullName evidence="2">Maltose 6'-phosphate phosphatase</fullName>
        <ecNumber evidence="2">3.1.3.90</ecNumber>
    </submittedName>
</protein>
<evidence type="ECO:0000259" key="1">
    <source>
        <dbReference type="Pfam" id="PF03372"/>
    </source>
</evidence>
<dbReference type="CDD" id="cd09079">
    <property type="entry name" value="RgfB-like"/>
    <property type="match status" value="1"/>
</dbReference>
<evidence type="ECO:0000313" key="2">
    <source>
        <dbReference type="EMBL" id="MDR6244905.1"/>
    </source>
</evidence>
<dbReference type="InterPro" id="IPR036691">
    <property type="entry name" value="Endo/exonu/phosph_ase_sf"/>
</dbReference>
<evidence type="ECO:0000313" key="3">
    <source>
        <dbReference type="Proteomes" id="UP001185028"/>
    </source>
</evidence>
<sequence>MKLLTLNVHGWHEENQLEKIGQLADFINNEQFDVIAMQEVNQRAAEPPLEPSHLGHYFAADADAVIRADNYAYVLLSRLQENYHWTWVPVHSAARGRFDEGLAILSRAPFNDAVLGHVSTQRIYEHYKTRKVLAVRTEHEGQAVWLANGHFGWWNDEVEPFRPQWDRAEELLAPCQQEPILFLGDFNNVAEIREEGYDYMMKHIWKDTYTLAVDKDKGHTVTKSIAGWEGNEHPLRIDYIYSNRELQVERSRVALNGSNGAVVSDHFGVMVELKLS</sequence>
<name>A0ABU1J069_9BACL</name>
<dbReference type="EMBL" id="JAVDQH010000010">
    <property type="protein sequence ID" value="MDR6244905.1"/>
    <property type="molecule type" value="Genomic_DNA"/>
</dbReference>
<comment type="caution">
    <text evidence="2">The sequence shown here is derived from an EMBL/GenBank/DDBJ whole genome shotgun (WGS) entry which is preliminary data.</text>
</comment>
<dbReference type="Pfam" id="PF03372">
    <property type="entry name" value="Exo_endo_phos"/>
    <property type="match status" value="1"/>
</dbReference>
<feature type="domain" description="Endonuclease/exonuclease/phosphatase" evidence="1">
    <location>
        <begin position="20"/>
        <end position="266"/>
    </location>
</feature>
<dbReference type="Gene3D" id="3.60.10.10">
    <property type="entry name" value="Endonuclease/exonuclease/phosphatase"/>
    <property type="match status" value="1"/>
</dbReference>
<dbReference type="PANTHER" id="PTHR14859:SF1">
    <property type="entry name" value="PGAP2-INTERACTING PROTEIN"/>
    <property type="match status" value="1"/>
</dbReference>
<dbReference type="RefSeq" id="WP_188774523.1">
    <property type="nucleotide sequence ID" value="NZ_BMMB01000002.1"/>
</dbReference>
<dbReference type="EC" id="3.1.3.90" evidence="2"/>
<dbReference type="InterPro" id="IPR051916">
    <property type="entry name" value="GPI-anchor_lipid_remodeler"/>
</dbReference>